<sequence>MFALADVFLDHGVLSEQWWAGLNASLDALSERETTRVATVHTVPLTQERFTREIVEVFGEVVDTVVPEWATAHGDLNWNNLTAPEFWLLDWEDWGLAPRGLDAAMLWASSWSVPELAERVARERAAELESRSGLLARLWACAQELSCEDAPHGPVVRRLAAELIACLRAS</sequence>
<evidence type="ECO:0000259" key="1">
    <source>
        <dbReference type="Pfam" id="PF01636"/>
    </source>
</evidence>
<dbReference type="InterPro" id="IPR011009">
    <property type="entry name" value="Kinase-like_dom_sf"/>
</dbReference>
<accession>A0ABT1HM64</accession>
<dbReference type="Pfam" id="PF01636">
    <property type="entry name" value="APH"/>
    <property type="match status" value="1"/>
</dbReference>
<comment type="caution">
    <text evidence="2">The sequence shown here is derived from an EMBL/GenBank/DDBJ whole genome shotgun (WGS) entry which is preliminary data.</text>
</comment>
<gene>
    <name evidence="2" type="ORF">LX15_000290</name>
</gene>
<evidence type="ECO:0000313" key="3">
    <source>
        <dbReference type="Proteomes" id="UP001205311"/>
    </source>
</evidence>
<keyword evidence="3" id="KW-1185">Reference proteome</keyword>
<protein>
    <submittedName>
        <fullName evidence="2">Phosphotransferase enzyme family protein</fullName>
    </submittedName>
</protein>
<proteinExistence type="predicted"/>
<name>A0ABT1HM64_STRSD</name>
<organism evidence="2 3">
    <name type="scientific">Streptoalloteichus tenebrarius (strain ATCC 17920 / DSM 40477 / JCM 4838 / CBS 697.72 / NBRC 16177 / NCIMB 11028 / NRRL B-12390 / A12253. 1 / ISP 5477)</name>
    <name type="common">Streptomyces tenebrarius</name>
    <dbReference type="NCBI Taxonomy" id="1933"/>
    <lineage>
        <taxon>Bacteria</taxon>
        <taxon>Bacillati</taxon>
        <taxon>Actinomycetota</taxon>
        <taxon>Actinomycetes</taxon>
        <taxon>Pseudonocardiales</taxon>
        <taxon>Pseudonocardiaceae</taxon>
        <taxon>Streptoalloteichus</taxon>
    </lineage>
</organism>
<feature type="domain" description="Aminoglycoside phosphotransferase" evidence="1">
    <location>
        <begin position="23"/>
        <end position="128"/>
    </location>
</feature>
<dbReference type="SUPFAM" id="SSF56112">
    <property type="entry name" value="Protein kinase-like (PK-like)"/>
    <property type="match status" value="1"/>
</dbReference>
<evidence type="ECO:0000313" key="2">
    <source>
        <dbReference type="EMBL" id="MCP2256607.1"/>
    </source>
</evidence>
<dbReference type="EMBL" id="JAMTCP010000001">
    <property type="protein sequence ID" value="MCP2256607.1"/>
    <property type="molecule type" value="Genomic_DNA"/>
</dbReference>
<dbReference type="InterPro" id="IPR002575">
    <property type="entry name" value="Aminoglycoside_PTrfase"/>
</dbReference>
<dbReference type="Proteomes" id="UP001205311">
    <property type="component" value="Unassembled WGS sequence"/>
</dbReference>
<reference evidence="2 3" key="1">
    <citation type="submission" date="2022-06" db="EMBL/GenBank/DDBJ databases">
        <title>Genomic Encyclopedia of Archaeal and Bacterial Type Strains, Phase II (KMG-II): from individual species to whole genera.</title>
        <authorList>
            <person name="Goeker M."/>
        </authorList>
    </citation>
    <scope>NUCLEOTIDE SEQUENCE [LARGE SCALE GENOMIC DNA]</scope>
    <source>
        <strain evidence="2 3">DSM 40477</strain>
    </source>
</reference>